<accession>A0AA41UJB9</accession>
<evidence type="ECO:0000313" key="1">
    <source>
        <dbReference type="EMBL" id="MCJ8500984.1"/>
    </source>
</evidence>
<organism evidence="1 2">
    <name type="scientific">Desulfatitalea alkaliphila</name>
    <dbReference type="NCBI Taxonomy" id="2929485"/>
    <lineage>
        <taxon>Bacteria</taxon>
        <taxon>Pseudomonadati</taxon>
        <taxon>Thermodesulfobacteriota</taxon>
        <taxon>Desulfobacteria</taxon>
        <taxon>Desulfobacterales</taxon>
        <taxon>Desulfosarcinaceae</taxon>
        <taxon>Desulfatitalea</taxon>
    </lineage>
</organism>
<comment type="caution">
    <text evidence="1">The sequence shown here is derived from an EMBL/GenBank/DDBJ whole genome shotgun (WGS) entry which is preliminary data.</text>
</comment>
<proteinExistence type="predicted"/>
<gene>
    <name evidence="1" type="ORF">MRX98_10405</name>
</gene>
<name>A0AA41UJB9_9BACT</name>
<dbReference type="EMBL" id="JALJRB010000009">
    <property type="protein sequence ID" value="MCJ8500984.1"/>
    <property type="molecule type" value="Genomic_DNA"/>
</dbReference>
<protein>
    <submittedName>
        <fullName evidence="1">Uncharacterized protein</fullName>
    </submittedName>
</protein>
<dbReference type="AlphaFoldDB" id="A0AA41UJB9"/>
<keyword evidence="2" id="KW-1185">Reference proteome</keyword>
<evidence type="ECO:0000313" key="2">
    <source>
        <dbReference type="Proteomes" id="UP001165427"/>
    </source>
</evidence>
<sequence>MQIKVDKNVVELVPENTQETTELEKLWNVMVDCVKFNKKLVPIGEYVPQKSNLARFAIEDK</sequence>
<dbReference type="Proteomes" id="UP001165427">
    <property type="component" value="Unassembled WGS sequence"/>
</dbReference>
<dbReference type="RefSeq" id="WP_246906931.1">
    <property type="nucleotide sequence ID" value="NZ_JALJRB010000009.1"/>
</dbReference>
<reference evidence="1" key="1">
    <citation type="submission" date="2022-04" db="EMBL/GenBank/DDBJ databases">
        <title>Desulfatitalea alkaliphila sp. nov., a novel anaerobic sulfate-reducing bacterium isolated from terrestrial mud volcano, Taman Peninsula, Russia.</title>
        <authorList>
            <person name="Khomyakova M.A."/>
            <person name="Merkel A.Y."/>
            <person name="Slobodkin A.I."/>
        </authorList>
    </citation>
    <scope>NUCLEOTIDE SEQUENCE</scope>
    <source>
        <strain evidence="1">M08but</strain>
    </source>
</reference>